<accession>A0AA86VNL4</accession>
<dbReference type="EMBL" id="CAXDID020000663">
    <property type="protein sequence ID" value="CAL6109157.1"/>
    <property type="molecule type" value="Genomic_DNA"/>
</dbReference>
<dbReference type="AlphaFoldDB" id="A0AA86VNL4"/>
<dbReference type="EMBL" id="CATOUU010001091">
    <property type="protein sequence ID" value="CAI9971501.1"/>
    <property type="molecule type" value="Genomic_DNA"/>
</dbReference>
<gene>
    <name evidence="1" type="ORF">HINF_LOCUS59146</name>
    <name evidence="2" type="ORF">HINF_LOCUS59147</name>
    <name evidence="3" type="ORF">HINF_LOCUS59148</name>
    <name evidence="4" type="ORF">HINF_LOCUS75309</name>
    <name evidence="5" type="ORF">HINF_LOCUS75310</name>
    <name evidence="6" type="ORF">HINF_LOCUS75311</name>
</gene>
<evidence type="ECO:0000313" key="3">
    <source>
        <dbReference type="EMBL" id="CAI9971503.1"/>
    </source>
</evidence>
<name>A0AA86VNL4_9EUKA</name>
<evidence type="ECO:0000313" key="1">
    <source>
        <dbReference type="EMBL" id="CAI9971501.1"/>
    </source>
</evidence>
<dbReference type="EMBL" id="CATOUU010001091">
    <property type="protein sequence ID" value="CAI9971503.1"/>
    <property type="molecule type" value="Genomic_DNA"/>
</dbReference>
<comment type="caution">
    <text evidence="3">The sequence shown here is derived from an EMBL/GenBank/DDBJ whole genome shotgun (WGS) entry which is preliminary data.</text>
</comment>
<organism evidence="3">
    <name type="scientific">Hexamita inflata</name>
    <dbReference type="NCBI Taxonomy" id="28002"/>
    <lineage>
        <taxon>Eukaryota</taxon>
        <taxon>Metamonada</taxon>
        <taxon>Diplomonadida</taxon>
        <taxon>Hexamitidae</taxon>
        <taxon>Hexamitinae</taxon>
        <taxon>Hexamita</taxon>
    </lineage>
</organism>
<dbReference type="EMBL" id="CATOUU010001091">
    <property type="protein sequence ID" value="CAI9971502.1"/>
    <property type="molecule type" value="Genomic_DNA"/>
</dbReference>
<evidence type="ECO:0000313" key="2">
    <source>
        <dbReference type="EMBL" id="CAI9971502.1"/>
    </source>
</evidence>
<dbReference type="EMBL" id="CAXDID020000663">
    <property type="protein sequence ID" value="CAL6109159.1"/>
    <property type="molecule type" value="Genomic_DNA"/>
</dbReference>
<proteinExistence type="predicted"/>
<reference evidence="4 7" key="2">
    <citation type="submission" date="2024-07" db="EMBL/GenBank/DDBJ databases">
        <authorList>
            <person name="Akdeniz Z."/>
        </authorList>
    </citation>
    <scope>NUCLEOTIDE SEQUENCE [LARGE SCALE GENOMIC DNA]</scope>
</reference>
<sequence>MLCRQIWVQIFITYLSILINTENILAQLSEITLRNIKRISPCLKVTRSIDHQKALIKHEVIKNKLNRINERKQYVSVLQTSRDLIRQRNQQQARKTGYISSTTSCHGGWTIFHEYCNGIYWRYSQII</sequence>
<protein>
    <submittedName>
        <fullName evidence="4">Hypothetical_protein</fullName>
    </submittedName>
</protein>
<keyword evidence="7" id="KW-1185">Reference proteome</keyword>
<evidence type="ECO:0000313" key="5">
    <source>
        <dbReference type="EMBL" id="CAL6109157.1"/>
    </source>
</evidence>
<dbReference type="EMBL" id="CAXDID020000663">
    <property type="protein sequence ID" value="CAL6109155.1"/>
    <property type="molecule type" value="Genomic_DNA"/>
</dbReference>
<reference evidence="3" key="1">
    <citation type="submission" date="2023-06" db="EMBL/GenBank/DDBJ databases">
        <authorList>
            <person name="Kurt Z."/>
        </authorList>
    </citation>
    <scope>NUCLEOTIDE SEQUENCE</scope>
</reference>
<evidence type="ECO:0000313" key="6">
    <source>
        <dbReference type="EMBL" id="CAL6109159.1"/>
    </source>
</evidence>
<dbReference type="Proteomes" id="UP001642409">
    <property type="component" value="Unassembled WGS sequence"/>
</dbReference>
<evidence type="ECO:0000313" key="7">
    <source>
        <dbReference type="Proteomes" id="UP001642409"/>
    </source>
</evidence>
<evidence type="ECO:0000313" key="4">
    <source>
        <dbReference type="EMBL" id="CAL6109155.1"/>
    </source>
</evidence>